<name>A0A0B3S386_9RHOB</name>
<dbReference type="Proteomes" id="UP000030960">
    <property type="component" value="Unassembled WGS sequence"/>
</dbReference>
<feature type="compositionally biased region" description="Polar residues" evidence="1">
    <location>
        <begin position="1"/>
        <end position="11"/>
    </location>
</feature>
<evidence type="ECO:0000256" key="1">
    <source>
        <dbReference type="SAM" id="MobiDB-lite"/>
    </source>
</evidence>
<sequence length="176" mass="18810">MRWPKRSSSASRAGVQDVAASSRGPHIDARVLETMEMLSGNLFGVTAGLEVRDPEGYWQADAVEAAYEQFLNLVKVQLILQVGGQFLFGASADLYEFGTATLTRQGIDQAMVSELADIAATLADPNGFWMEVARIIAFAGPGDELVPEQTAWLASAVSATRGTIPLWARAAAMSCT</sequence>
<dbReference type="EMBL" id="JSUQ01000002">
    <property type="protein sequence ID" value="KHQ54742.1"/>
    <property type="molecule type" value="Genomic_DNA"/>
</dbReference>
<evidence type="ECO:0000313" key="3">
    <source>
        <dbReference type="Proteomes" id="UP000030960"/>
    </source>
</evidence>
<feature type="region of interest" description="Disordered" evidence="1">
    <location>
        <begin position="1"/>
        <end position="21"/>
    </location>
</feature>
<dbReference type="RefSeq" id="WP_190285390.1">
    <property type="nucleotide sequence ID" value="NZ_JSUQ01000002.1"/>
</dbReference>
<comment type="caution">
    <text evidence="2">The sequence shown here is derived from an EMBL/GenBank/DDBJ whole genome shotgun (WGS) entry which is preliminary data.</text>
</comment>
<dbReference type="AlphaFoldDB" id="A0A0B3S386"/>
<protein>
    <submittedName>
        <fullName evidence="2">Uncharacterized protein</fullName>
    </submittedName>
</protein>
<dbReference type="STRING" id="561184.SAMN05216376_107173"/>
<evidence type="ECO:0000313" key="2">
    <source>
        <dbReference type="EMBL" id="KHQ54742.1"/>
    </source>
</evidence>
<reference evidence="2 3" key="1">
    <citation type="submission" date="2014-10" db="EMBL/GenBank/DDBJ databases">
        <title>Genome sequence of Ponticoccus sp. strain UMTAT08 isolated from clonal culture of toxic dinoflagellate Alexandrium tamiyavanichii.</title>
        <authorList>
            <person name="Gan H.Y."/>
            <person name="Muhd D.-D."/>
            <person name="Mohd Noor M.E."/>
            <person name="Yeong Y.S."/>
            <person name="Usup G."/>
        </authorList>
    </citation>
    <scope>NUCLEOTIDE SEQUENCE [LARGE SCALE GENOMIC DNA]</scope>
    <source>
        <strain evidence="2 3">UMTAT08</strain>
    </source>
</reference>
<organism evidence="2 3">
    <name type="scientific">Mameliella alba</name>
    <dbReference type="NCBI Taxonomy" id="561184"/>
    <lineage>
        <taxon>Bacteria</taxon>
        <taxon>Pseudomonadati</taxon>
        <taxon>Pseudomonadota</taxon>
        <taxon>Alphaproteobacteria</taxon>
        <taxon>Rhodobacterales</taxon>
        <taxon>Roseobacteraceae</taxon>
        <taxon>Mameliella</taxon>
    </lineage>
</organism>
<proteinExistence type="predicted"/>
<accession>A0A0B3S386</accession>
<keyword evidence="3" id="KW-1185">Reference proteome</keyword>
<gene>
    <name evidence="2" type="ORF">OA50_00576</name>
</gene>